<dbReference type="HOGENOM" id="CLU_021648_0_0_1"/>
<gene>
    <name evidence="1" type="ORF">JAAARDRAFT_33510</name>
</gene>
<dbReference type="EMBL" id="KL197715">
    <property type="protein sequence ID" value="KDQ59923.1"/>
    <property type="molecule type" value="Genomic_DNA"/>
</dbReference>
<dbReference type="InParanoid" id="A0A067PYQ6"/>
<evidence type="ECO:0000313" key="2">
    <source>
        <dbReference type="Proteomes" id="UP000027265"/>
    </source>
</evidence>
<proteinExistence type="predicted"/>
<protein>
    <submittedName>
        <fullName evidence="1">Uncharacterized protein</fullName>
    </submittedName>
</protein>
<organism evidence="1 2">
    <name type="scientific">Jaapia argillacea MUCL 33604</name>
    <dbReference type="NCBI Taxonomy" id="933084"/>
    <lineage>
        <taxon>Eukaryota</taxon>
        <taxon>Fungi</taxon>
        <taxon>Dikarya</taxon>
        <taxon>Basidiomycota</taxon>
        <taxon>Agaricomycotina</taxon>
        <taxon>Agaricomycetes</taxon>
        <taxon>Agaricomycetidae</taxon>
        <taxon>Jaapiales</taxon>
        <taxon>Jaapiaceae</taxon>
        <taxon>Jaapia</taxon>
    </lineage>
</organism>
<accession>A0A067PYQ6</accession>
<evidence type="ECO:0000313" key="1">
    <source>
        <dbReference type="EMBL" id="KDQ59923.1"/>
    </source>
</evidence>
<keyword evidence="2" id="KW-1185">Reference proteome</keyword>
<sequence length="534" mass="60248">MCAEPSTISLFDQLGARDALSRVFWSSTFSSSRNRDASLLLSSSRRSLIILSETHTLSTIKDLEASVYDYDCSVAKRYELFSELLPDTLDPSVQALAARRAVDILVGPGRVTSTNYPLTNIMPYSMIHDWVRLALSSDPLSSTIFETLLSRMLLHHDIFDDLTLIVNVLAAMLQHGALTTDRWSHFASLPHFVLDLFSQDNWRLLPVSSRATQNLRRVLDEVKDLSTVDSKILPILRYYVSPYHEIWSSFCRQWYFHGAHHFYKHGIPLRVIPPSKRRVLCRELVTLVLQSHCPRRALFRVAEYDRDCHEEISHLLGLEGSRVAQSLASDLMGLSPPSIKSSLFDGPSSIHSSCTGICQVISEANSIEGSLALPPLAGYHLEHLNYRWPNPRPGTMLLSHSLRWIPARHLSRLRSRYQAVRVPGDHFKNKPFVGALPVLDEVRGSRLRIVCVTEDLVIADQQENGAQGLGGLHILTDRVYDDGNLGEAYWYNRQKSLLTHAVTMEQQDAPEWLFRSRCKNTSCPLSALSLGVRG</sequence>
<reference evidence="2" key="1">
    <citation type="journal article" date="2014" name="Proc. Natl. Acad. Sci. U.S.A.">
        <title>Extensive sampling of basidiomycete genomes demonstrates inadequacy of the white-rot/brown-rot paradigm for wood decay fungi.</title>
        <authorList>
            <person name="Riley R."/>
            <person name="Salamov A.A."/>
            <person name="Brown D.W."/>
            <person name="Nagy L.G."/>
            <person name="Floudas D."/>
            <person name="Held B.W."/>
            <person name="Levasseur A."/>
            <person name="Lombard V."/>
            <person name="Morin E."/>
            <person name="Otillar R."/>
            <person name="Lindquist E.A."/>
            <person name="Sun H."/>
            <person name="LaButti K.M."/>
            <person name="Schmutz J."/>
            <person name="Jabbour D."/>
            <person name="Luo H."/>
            <person name="Baker S.E."/>
            <person name="Pisabarro A.G."/>
            <person name="Walton J.D."/>
            <person name="Blanchette R.A."/>
            <person name="Henrissat B."/>
            <person name="Martin F."/>
            <person name="Cullen D."/>
            <person name="Hibbett D.S."/>
            <person name="Grigoriev I.V."/>
        </authorList>
    </citation>
    <scope>NUCLEOTIDE SEQUENCE [LARGE SCALE GENOMIC DNA]</scope>
    <source>
        <strain evidence="2">MUCL 33604</strain>
    </source>
</reference>
<dbReference type="Proteomes" id="UP000027265">
    <property type="component" value="Unassembled WGS sequence"/>
</dbReference>
<name>A0A067PYQ6_9AGAM</name>
<dbReference type="AlphaFoldDB" id="A0A067PYQ6"/>